<dbReference type="SUPFAM" id="SSF47384">
    <property type="entry name" value="Homodimeric domain of signal transducing histidine kinase"/>
    <property type="match status" value="1"/>
</dbReference>
<dbReference type="SMART" id="SM00387">
    <property type="entry name" value="HATPase_c"/>
    <property type="match status" value="1"/>
</dbReference>
<sequence length="401" mass="43859">MTERATAADKVRDHDFRDDILAVADNPAVPTMLETVCLATGLRFAAIARVNDERWITCSVADALDFGLGPGDELVVESTLCHEVRQQQAEIVINDAQCDDAYRDHRTPRLYGFRSYLSVPILRPDGSFFGTLCALDPEPNRLDDPRILDMARMFARMVGDTLQVQDRLKETQGELARERRLALVQEEFMAILAHDLRNPVGAIGAGLRMLSRMDQDPPATELIVMMEATVQRMASLVNNLMDHARNRLGGGIVLDRSRDGTLGNALRLIVAEFRAIAPGRRINAVIDIPHPVSCDRARIAQLLSNLLGNAVAHGAEDRPIDVSAQVSDGIFRLHVANEGKPIPPDQIPALFAPFNKGSTPRREGLGLGLYIAAEIARAHGGSMAVSSDAARTVFTFEMPCG</sequence>
<dbReference type="EMBL" id="WMBT01000011">
    <property type="protein sequence ID" value="MTE01594.1"/>
    <property type="molecule type" value="Genomic_DNA"/>
</dbReference>
<accession>A0A6L6HQZ4</accession>
<dbReference type="Pfam" id="PF01590">
    <property type="entry name" value="GAF"/>
    <property type="match status" value="1"/>
</dbReference>
<reference evidence="5 6" key="1">
    <citation type="submission" date="2019-11" db="EMBL/GenBank/DDBJ databases">
        <authorList>
            <person name="Lang L."/>
        </authorList>
    </citation>
    <scope>NUCLEOTIDE SEQUENCE [LARGE SCALE GENOMIC DNA]</scope>
    <source>
        <strain evidence="5 6">YIM 132242</strain>
    </source>
</reference>
<dbReference type="CDD" id="cd00082">
    <property type="entry name" value="HisKA"/>
    <property type="match status" value="1"/>
</dbReference>
<dbReference type="InterPro" id="IPR029016">
    <property type="entry name" value="GAF-like_dom_sf"/>
</dbReference>
<dbReference type="CDD" id="cd00075">
    <property type="entry name" value="HATPase"/>
    <property type="match status" value="1"/>
</dbReference>
<dbReference type="Gene3D" id="3.30.565.10">
    <property type="entry name" value="Histidine kinase-like ATPase, C-terminal domain"/>
    <property type="match status" value="1"/>
</dbReference>
<keyword evidence="6" id="KW-1185">Reference proteome</keyword>
<comment type="caution">
    <text evidence="5">The sequence shown here is derived from an EMBL/GenBank/DDBJ whole genome shotgun (WGS) entry which is preliminary data.</text>
</comment>
<dbReference type="InterPro" id="IPR003594">
    <property type="entry name" value="HATPase_dom"/>
</dbReference>
<dbReference type="InterPro" id="IPR004358">
    <property type="entry name" value="Sig_transdc_His_kin-like_C"/>
</dbReference>
<dbReference type="PRINTS" id="PR00344">
    <property type="entry name" value="BCTRLSENSOR"/>
</dbReference>
<dbReference type="Gene3D" id="1.10.287.130">
    <property type="match status" value="1"/>
</dbReference>
<dbReference type="SMART" id="SM00388">
    <property type="entry name" value="HisKA"/>
    <property type="match status" value="1"/>
</dbReference>
<evidence type="ECO:0000256" key="2">
    <source>
        <dbReference type="ARBA" id="ARBA00012438"/>
    </source>
</evidence>
<dbReference type="Proteomes" id="UP000481417">
    <property type="component" value="Unassembled WGS sequence"/>
</dbReference>
<proteinExistence type="predicted"/>
<gene>
    <name evidence="5" type="ORF">GIY56_15000</name>
</gene>
<keyword evidence="3" id="KW-0597">Phosphoprotein</keyword>
<dbReference type="PANTHER" id="PTHR43547:SF2">
    <property type="entry name" value="HYBRID SIGNAL TRANSDUCTION HISTIDINE KINASE C"/>
    <property type="match status" value="1"/>
</dbReference>
<evidence type="ECO:0000256" key="1">
    <source>
        <dbReference type="ARBA" id="ARBA00000085"/>
    </source>
</evidence>
<comment type="catalytic activity">
    <reaction evidence="1">
        <text>ATP + protein L-histidine = ADP + protein N-phospho-L-histidine.</text>
        <dbReference type="EC" id="2.7.13.3"/>
    </reaction>
</comment>
<dbReference type="PROSITE" id="PS50109">
    <property type="entry name" value="HIS_KIN"/>
    <property type="match status" value="1"/>
</dbReference>
<dbReference type="Gene3D" id="3.30.450.40">
    <property type="match status" value="1"/>
</dbReference>
<evidence type="ECO:0000259" key="4">
    <source>
        <dbReference type="PROSITE" id="PS50109"/>
    </source>
</evidence>
<dbReference type="Pfam" id="PF02518">
    <property type="entry name" value="HATPase_c"/>
    <property type="match status" value="1"/>
</dbReference>
<dbReference type="SUPFAM" id="SSF55874">
    <property type="entry name" value="ATPase domain of HSP90 chaperone/DNA topoisomerase II/histidine kinase"/>
    <property type="match status" value="1"/>
</dbReference>
<dbReference type="InterPro" id="IPR003018">
    <property type="entry name" value="GAF"/>
</dbReference>
<evidence type="ECO:0000256" key="3">
    <source>
        <dbReference type="ARBA" id="ARBA00022553"/>
    </source>
</evidence>
<dbReference type="GO" id="GO:0000155">
    <property type="term" value="F:phosphorelay sensor kinase activity"/>
    <property type="evidence" value="ECO:0007669"/>
    <property type="project" value="InterPro"/>
</dbReference>
<dbReference type="SMART" id="SM00065">
    <property type="entry name" value="GAF"/>
    <property type="match status" value="1"/>
</dbReference>
<dbReference type="EC" id="2.7.13.3" evidence="2"/>
<name>A0A6L6HQZ4_9RHOB</name>
<dbReference type="PANTHER" id="PTHR43547">
    <property type="entry name" value="TWO-COMPONENT HISTIDINE KINASE"/>
    <property type="match status" value="1"/>
</dbReference>
<dbReference type="InterPro" id="IPR005467">
    <property type="entry name" value="His_kinase_dom"/>
</dbReference>
<dbReference type="AlphaFoldDB" id="A0A6L6HQZ4"/>
<feature type="domain" description="Histidine kinase" evidence="4">
    <location>
        <begin position="191"/>
        <end position="401"/>
    </location>
</feature>
<protein>
    <recommendedName>
        <fullName evidence="2">histidine kinase</fullName>
        <ecNumber evidence="2">2.7.13.3</ecNumber>
    </recommendedName>
</protein>
<dbReference type="InterPro" id="IPR003661">
    <property type="entry name" value="HisK_dim/P_dom"/>
</dbReference>
<evidence type="ECO:0000313" key="5">
    <source>
        <dbReference type="EMBL" id="MTE01594.1"/>
    </source>
</evidence>
<dbReference type="Pfam" id="PF00512">
    <property type="entry name" value="HisKA"/>
    <property type="match status" value="1"/>
</dbReference>
<dbReference type="InterPro" id="IPR036890">
    <property type="entry name" value="HATPase_C_sf"/>
</dbReference>
<organism evidence="5 6">
    <name type="scientific">Paracoccus lichenicola</name>
    <dbReference type="NCBI Taxonomy" id="2665644"/>
    <lineage>
        <taxon>Bacteria</taxon>
        <taxon>Pseudomonadati</taxon>
        <taxon>Pseudomonadota</taxon>
        <taxon>Alphaproteobacteria</taxon>
        <taxon>Rhodobacterales</taxon>
        <taxon>Paracoccaceae</taxon>
        <taxon>Paracoccus</taxon>
    </lineage>
</organism>
<dbReference type="RefSeq" id="WP_154765697.1">
    <property type="nucleotide sequence ID" value="NZ_WMBT01000011.1"/>
</dbReference>
<dbReference type="SUPFAM" id="SSF55781">
    <property type="entry name" value="GAF domain-like"/>
    <property type="match status" value="1"/>
</dbReference>
<evidence type="ECO:0000313" key="6">
    <source>
        <dbReference type="Proteomes" id="UP000481417"/>
    </source>
</evidence>
<dbReference type="InterPro" id="IPR036097">
    <property type="entry name" value="HisK_dim/P_sf"/>
</dbReference>